<dbReference type="InterPro" id="IPR000276">
    <property type="entry name" value="GPCR_Rhodpsn"/>
</dbReference>
<feature type="domain" description="G-protein coupled receptors family 1 profile" evidence="13">
    <location>
        <begin position="49"/>
        <end position="296"/>
    </location>
</feature>
<dbReference type="PROSITE" id="PS50262">
    <property type="entry name" value="G_PROTEIN_RECEP_F1_2"/>
    <property type="match status" value="1"/>
</dbReference>
<keyword evidence="10 11" id="KW-0807">Transducer</keyword>
<evidence type="ECO:0000313" key="14">
    <source>
        <dbReference type="Ensembl" id="ENSCCNP00000024082.1"/>
    </source>
</evidence>
<dbReference type="Pfam" id="PF00001">
    <property type="entry name" value="7tm_1"/>
    <property type="match status" value="1"/>
</dbReference>
<dbReference type="PANTHER" id="PTHR24249">
    <property type="entry name" value="HISTAMINE RECEPTOR-RELATED G-PROTEIN COUPLED RECEPTOR"/>
    <property type="match status" value="1"/>
</dbReference>
<dbReference type="InterPro" id="IPR017452">
    <property type="entry name" value="GPCR_Rhodpsn_7TM"/>
</dbReference>
<keyword evidence="8 11" id="KW-0675">Receptor</keyword>
<evidence type="ECO:0000256" key="9">
    <source>
        <dbReference type="ARBA" id="ARBA00023180"/>
    </source>
</evidence>
<dbReference type="PROSITE" id="PS00237">
    <property type="entry name" value="G_PROTEIN_RECEP_F1_1"/>
    <property type="match status" value="1"/>
</dbReference>
<keyword evidence="6 12" id="KW-0472">Membrane</keyword>
<name>A0A8C0X8W6_CASCN</name>
<evidence type="ECO:0000259" key="13">
    <source>
        <dbReference type="PROSITE" id="PS50262"/>
    </source>
</evidence>
<keyword evidence="2" id="KW-1003">Cell membrane</keyword>
<evidence type="ECO:0000256" key="12">
    <source>
        <dbReference type="SAM" id="Phobius"/>
    </source>
</evidence>
<comment type="subcellular location">
    <subcellularLocation>
        <location evidence="1">Cell membrane</location>
        <topology evidence="1">Multi-pass membrane protein</topology>
    </subcellularLocation>
</comment>
<dbReference type="Gene3D" id="1.20.1070.10">
    <property type="entry name" value="Rhodopsin 7-helix transmembrane proteins"/>
    <property type="match status" value="1"/>
</dbReference>
<evidence type="ECO:0000256" key="2">
    <source>
        <dbReference type="ARBA" id="ARBA00022475"/>
    </source>
</evidence>
<dbReference type="PANTHER" id="PTHR24249:SF82">
    <property type="entry name" value="TRACE AMINE-ASSOCIATED RECEPTOR 3-RELATED"/>
    <property type="match status" value="1"/>
</dbReference>
<evidence type="ECO:0000256" key="7">
    <source>
        <dbReference type="ARBA" id="ARBA00023157"/>
    </source>
</evidence>
<evidence type="ECO:0000256" key="8">
    <source>
        <dbReference type="ARBA" id="ARBA00023170"/>
    </source>
</evidence>
<feature type="transmembrane region" description="Helical" evidence="12">
    <location>
        <begin position="120"/>
        <end position="140"/>
    </location>
</feature>
<dbReference type="Ensembl" id="ENSCCNT00000030725.1">
    <property type="protein sequence ID" value="ENSCCNP00000024082.1"/>
    <property type="gene ID" value="ENSCCNG00000023616.1"/>
</dbReference>
<protein>
    <recommendedName>
        <fullName evidence="13">G-protein coupled receptors family 1 profile domain-containing protein</fullName>
    </recommendedName>
</protein>
<reference evidence="14" key="1">
    <citation type="submission" date="2023-09" db="UniProtKB">
        <authorList>
            <consortium name="Ensembl"/>
        </authorList>
    </citation>
    <scope>IDENTIFICATION</scope>
</reference>
<dbReference type="InterPro" id="IPR050569">
    <property type="entry name" value="TAAR"/>
</dbReference>
<evidence type="ECO:0000256" key="11">
    <source>
        <dbReference type="RuleBase" id="RU000688"/>
    </source>
</evidence>
<evidence type="ECO:0000256" key="3">
    <source>
        <dbReference type="ARBA" id="ARBA00022692"/>
    </source>
</evidence>
<keyword evidence="4 12" id="KW-1133">Transmembrane helix</keyword>
<evidence type="ECO:0000256" key="4">
    <source>
        <dbReference type="ARBA" id="ARBA00022989"/>
    </source>
</evidence>
<keyword evidence="3 11" id="KW-0812">Transmembrane</keyword>
<feature type="transmembrane region" description="Helical" evidence="12">
    <location>
        <begin position="152"/>
        <end position="180"/>
    </location>
</feature>
<feature type="transmembrane region" description="Helical" evidence="12">
    <location>
        <begin position="280"/>
        <end position="303"/>
    </location>
</feature>
<evidence type="ECO:0000256" key="1">
    <source>
        <dbReference type="ARBA" id="ARBA00004651"/>
    </source>
</evidence>
<accession>A0A8C0X8W6</accession>
<evidence type="ECO:0000256" key="10">
    <source>
        <dbReference type="ARBA" id="ARBA00023224"/>
    </source>
</evidence>
<dbReference type="SUPFAM" id="SSF81321">
    <property type="entry name" value="Family A G protein-coupled receptor-like"/>
    <property type="match status" value="1"/>
</dbReference>
<dbReference type="AlphaFoldDB" id="A0A8C0X8W6"/>
<dbReference type="GO" id="GO:0001594">
    <property type="term" value="F:trace-amine receptor activity"/>
    <property type="evidence" value="ECO:0007669"/>
    <property type="project" value="InterPro"/>
</dbReference>
<feature type="transmembrane region" description="Helical" evidence="12">
    <location>
        <begin position="69"/>
        <end position="90"/>
    </location>
</feature>
<organism evidence="14">
    <name type="scientific">Castor canadensis</name>
    <name type="common">American beaver</name>
    <dbReference type="NCBI Taxonomy" id="51338"/>
    <lineage>
        <taxon>Eukaryota</taxon>
        <taxon>Metazoa</taxon>
        <taxon>Chordata</taxon>
        <taxon>Craniata</taxon>
        <taxon>Vertebrata</taxon>
        <taxon>Euteleostomi</taxon>
        <taxon>Mammalia</taxon>
        <taxon>Eutheria</taxon>
        <taxon>Euarchontoglires</taxon>
        <taxon>Glires</taxon>
        <taxon>Rodentia</taxon>
        <taxon>Castorimorpha</taxon>
        <taxon>Castoridae</taxon>
        <taxon>Castor</taxon>
    </lineage>
</organism>
<dbReference type="CDD" id="cd15312">
    <property type="entry name" value="7tmA_TAAR2_3_4"/>
    <property type="match status" value="1"/>
</dbReference>
<comment type="similarity">
    <text evidence="11">Belongs to the G-protein coupled receptor 1 family.</text>
</comment>
<proteinExistence type="inferred from homology"/>
<feature type="transmembrane region" description="Helical" evidence="12">
    <location>
        <begin position="186"/>
        <end position="209"/>
    </location>
</feature>
<dbReference type="PRINTS" id="PR00237">
    <property type="entry name" value="GPCRRHODOPSN"/>
</dbReference>
<feature type="transmembrane region" description="Helical" evidence="12">
    <location>
        <begin position="245"/>
        <end position="265"/>
    </location>
</feature>
<dbReference type="InterPro" id="IPR009132">
    <property type="entry name" value="TAAR_fam"/>
</dbReference>
<evidence type="ECO:0000256" key="5">
    <source>
        <dbReference type="ARBA" id="ARBA00023040"/>
    </source>
</evidence>
<sequence length="330" mass="37458">AAVNSENKHNLTSCPTFGNKSCPPTNRSFHVRVIMYLVMTGAMVITIFGNLVIMISISHFKQLHSPTNFLILSMATTDFLLGFVIMPYSMVRSVESCWYFGDGFCKFHASFDMMLSLTSIFHLCCIAIDRFYAVCYPLYYTTTMTISMIKRLLAFCWSAPALFSFGLILVACFNFCALTFNKFWGTILFTTCFFTPGSIMVGIYGKIFIVSKQHARVISNMPENTKGEEKKILSKKKDRKAAKTLGIVMGVFLACWFPCFLAVLIDPYLDYSTPTIVLDLLVWLGYFNSTCNPLIHGFFYPWFRKALKYIVSGKIFSSHSKTSNLFPETH</sequence>
<feature type="transmembrane region" description="Helical" evidence="12">
    <location>
        <begin position="33"/>
        <end position="57"/>
    </location>
</feature>
<keyword evidence="7" id="KW-1015">Disulfide bond</keyword>
<keyword evidence="9" id="KW-0325">Glycoprotein</keyword>
<dbReference type="PRINTS" id="PR01830">
    <property type="entry name" value="TRACEAMINER"/>
</dbReference>
<dbReference type="GO" id="GO:0005886">
    <property type="term" value="C:plasma membrane"/>
    <property type="evidence" value="ECO:0007669"/>
    <property type="project" value="UniProtKB-SubCell"/>
</dbReference>
<dbReference type="SMART" id="SM01381">
    <property type="entry name" value="7TM_GPCR_Srsx"/>
    <property type="match status" value="1"/>
</dbReference>
<keyword evidence="5 11" id="KW-0297">G-protein coupled receptor</keyword>
<evidence type="ECO:0000256" key="6">
    <source>
        <dbReference type="ARBA" id="ARBA00023136"/>
    </source>
</evidence>
<dbReference type="FunFam" id="1.20.1070.10:FF:000030">
    <property type="entry name" value="trace amine-associated receptor 1"/>
    <property type="match status" value="1"/>
</dbReference>